<protein>
    <submittedName>
        <fullName evidence="1">Uncharacterized protein</fullName>
    </submittedName>
</protein>
<dbReference type="AlphaFoldDB" id="A0A2P2NQD9"/>
<reference evidence="1" key="1">
    <citation type="submission" date="2018-02" db="EMBL/GenBank/DDBJ databases">
        <title>Rhizophora mucronata_Transcriptome.</title>
        <authorList>
            <person name="Meera S.P."/>
            <person name="Sreeshan A."/>
            <person name="Augustine A."/>
        </authorList>
    </citation>
    <scope>NUCLEOTIDE SEQUENCE</scope>
    <source>
        <tissue evidence="1">Leaf</tissue>
    </source>
</reference>
<sequence>MKLFQTQNLYQILRSDFNFLQFIFLLLGLGRTRLR</sequence>
<accession>A0A2P2NQD9</accession>
<organism evidence="1">
    <name type="scientific">Rhizophora mucronata</name>
    <name type="common">Asiatic mangrove</name>
    <dbReference type="NCBI Taxonomy" id="61149"/>
    <lineage>
        <taxon>Eukaryota</taxon>
        <taxon>Viridiplantae</taxon>
        <taxon>Streptophyta</taxon>
        <taxon>Embryophyta</taxon>
        <taxon>Tracheophyta</taxon>
        <taxon>Spermatophyta</taxon>
        <taxon>Magnoliopsida</taxon>
        <taxon>eudicotyledons</taxon>
        <taxon>Gunneridae</taxon>
        <taxon>Pentapetalae</taxon>
        <taxon>rosids</taxon>
        <taxon>fabids</taxon>
        <taxon>Malpighiales</taxon>
        <taxon>Rhizophoraceae</taxon>
        <taxon>Rhizophora</taxon>
    </lineage>
</organism>
<proteinExistence type="predicted"/>
<name>A0A2P2NQD9_RHIMU</name>
<dbReference type="EMBL" id="GGEC01064234">
    <property type="protein sequence ID" value="MBX44718.1"/>
    <property type="molecule type" value="Transcribed_RNA"/>
</dbReference>
<evidence type="ECO:0000313" key="1">
    <source>
        <dbReference type="EMBL" id="MBX44718.1"/>
    </source>
</evidence>